<comment type="caution">
    <text evidence="3">The sequence shown here is derived from an EMBL/GenBank/DDBJ whole genome shotgun (WGS) entry which is preliminary data.</text>
</comment>
<protein>
    <submittedName>
        <fullName evidence="3">Amylo-alpha-1,6-glucosidase</fullName>
    </submittedName>
</protein>
<reference evidence="3" key="1">
    <citation type="submission" date="2020-10" db="EMBL/GenBank/DDBJ databases">
        <title>Ca. Dormibacterota MAGs.</title>
        <authorList>
            <person name="Montgomery K."/>
        </authorList>
    </citation>
    <scope>NUCLEOTIDE SEQUENCE [LARGE SCALE GENOMIC DNA]</scope>
    <source>
        <strain evidence="3">SC8812_S17_10</strain>
    </source>
</reference>
<dbReference type="Gene3D" id="1.50.10.10">
    <property type="match status" value="1"/>
</dbReference>
<dbReference type="InterPro" id="IPR012341">
    <property type="entry name" value="6hp_glycosidase-like_sf"/>
</dbReference>
<gene>
    <name evidence="3" type="ORF">JF922_17510</name>
</gene>
<dbReference type="EMBL" id="JAEKNR010000176">
    <property type="protein sequence ID" value="MBJ7599861.1"/>
    <property type="molecule type" value="Genomic_DNA"/>
</dbReference>
<dbReference type="InterPro" id="IPR054491">
    <property type="entry name" value="MGH1-like_GH"/>
</dbReference>
<accession>A0A934K1J3</accession>
<evidence type="ECO:0000313" key="3">
    <source>
        <dbReference type="EMBL" id="MBJ7599861.1"/>
    </source>
</evidence>
<sequence length="704" mass="79030">MLEDRVILKQNDVFLVSDPTGDIPAGNEAGMGLYRSDTRFLSLYELRLNGRRPILLNYSVDRAYVATYQLVNPALDAEDGSSSIARQSLSLRRTRFVHEGLHERIGIQNCNRHPIHVELELRFDADFLDIFEVRGYHPLPTGGVREPPARDETGFTFGYRGLDGLHRSTEIVFHPVPRLGSGRAVMPVSLGPQETFVLMIDMLPVLGNDEPHPDFHFDAQLEALERTYEAWNGSCTRFCSDNETLDGELLWRNLEDLRVLCDEKPTGLIPTAGTPWYAVPFGRDALITSFQTLALNPDLARGSLRYLAEHQGRRVDPEREEEPGKIFHEIRFGELARLGIVPHTPYYGTVDATPLFLVLLVELLDWTGDLDMLTELFPNVMAALEWIDNYGDLDRDGLVEYTQHGPIGVRNQGWKDSYDSLVDENGVPAPLPAALVEVQGYVYHAKSGLARIFSRAGLRANASRLEAEAEALRKRFNRLFWMPEERYFAQALDRDKRQVPSVSSNPGHCLWSGIIERGRAEDVVNRLAAPDMFSGWGLRTLSTAAVSYNPMSYHNGSVWPHDNSIIAAGMRRYGFRSQAELVARSVIDACLRFPDHRIPELFCGFVRDKRFGAGPGEYLVSCSPQAWGAGSLFHFLQTLTGVEADLTSGRLRIDPVETPLYRRLRVEGMRVGEGELDFTIECGEGVRVKVDRVPPGVVQLELPA</sequence>
<feature type="domain" description="Mannosylglycerate hydrolase MGH1-like glycoside hydrolase" evidence="2">
    <location>
        <begin position="294"/>
        <end position="590"/>
    </location>
</feature>
<dbReference type="Proteomes" id="UP000612893">
    <property type="component" value="Unassembled WGS sequence"/>
</dbReference>
<dbReference type="InterPro" id="IPR008928">
    <property type="entry name" value="6-hairpin_glycosidase_sf"/>
</dbReference>
<feature type="domain" description="Putative glycogen debranching enzyme N-terminal" evidence="1">
    <location>
        <begin position="8"/>
        <end position="198"/>
    </location>
</feature>
<dbReference type="AlphaFoldDB" id="A0A934K1J3"/>
<proteinExistence type="predicted"/>
<evidence type="ECO:0000259" key="2">
    <source>
        <dbReference type="Pfam" id="PF22422"/>
    </source>
</evidence>
<dbReference type="InterPro" id="IPR032856">
    <property type="entry name" value="GDE_N_bis"/>
</dbReference>
<keyword evidence="4" id="KW-1185">Reference proteome</keyword>
<dbReference type="Pfam" id="PF14742">
    <property type="entry name" value="GDE_N_bis"/>
    <property type="match status" value="1"/>
</dbReference>
<name>A0A934K1J3_9BACT</name>
<dbReference type="Pfam" id="PF22422">
    <property type="entry name" value="MGH1-like_GH"/>
    <property type="match status" value="1"/>
</dbReference>
<evidence type="ECO:0000313" key="4">
    <source>
        <dbReference type="Proteomes" id="UP000612893"/>
    </source>
</evidence>
<organism evidence="3 4">
    <name type="scientific">Candidatus Nephthysia bennettiae</name>
    <dbReference type="NCBI Taxonomy" id="3127016"/>
    <lineage>
        <taxon>Bacteria</taxon>
        <taxon>Bacillati</taxon>
        <taxon>Candidatus Dormiibacterota</taxon>
        <taxon>Candidatus Dormibacteria</taxon>
        <taxon>Candidatus Dormibacterales</taxon>
        <taxon>Candidatus Dormibacteraceae</taxon>
        <taxon>Candidatus Nephthysia</taxon>
    </lineage>
</organism>
<dbReference type="RefSeq" id="WP_338203490.1">
    <property type="nucleotide sequence ID" value="NZ_JAEKNR010000176.1"/>
</dbReference>
<dbReference type="GO" id="GO:0005975">
    <property type="term" value="P:carbohydrate metabolic process"/>
    <property type="evidence" value="ECO:0007669"/>
    <property type="project" value="InterPro"/>
</dbReference>
<dbReference type="SUPFAM" id="SSF48208">
    <property type="entry name" value="Six-hairpin glycosidases"/>
    <property type="match status" value="1"/>
</dbReference>
<evidence type="ECO:0000259" key="1">
    <source>
        <dbReference type="Pfam" id="PF14742"/>
    </source>
</evidence>